<name>A0A7C9PI14_9BURK</name>
<feature type="compositionally biased region" description="Low complexity" evidence="1">
    <location>
        <begin position="230"/>
        <end position="240"/>
    </location>
</feature>
<reference evidence="3 4" key="1">
    <citation type="submission" date="2020-02" db="EMBL/GenBank/DDBJ databases">
        <title>Ideonella bacterium strain TBM-1.</title>
        <authorList>
            <person name="Chen W.-M."/>
        </authorList>
    </citation>
    <scope>NUCLEOTIDE SEQUENCE [LARGE SCALE GENOMIC DNA]</scope>
    <source>
        <strain evidence="3 4">TBM-1</strain>
    </source>
</reference>
<accession>A0A7C9PI14</accession>
<evidence type="ECO:0000256" key="1">
    <source>
        <dbReference type="SAM" id="MobiDB-lite"/>
    </source>
</evidence>
<sequence length="449" mass="48553">MSAPHPARRRHWLGCSAAWAFTRLGAGTGLAAGHPGATWARGPQTPPKETPDPVRPDRALQFPRDHGAHPGARIEWWYLTGWLRPTDSAGPTQASANLMGFQVTFFRSLTGWGQDTTAWSGRLVPRQLLLAHAALTTLGATPRHQHDQRLQRWSGEEPPPGVPAAQREHLAAAARADLQVHLGDWFLRREPGPPGGAARYETQVEARSAQGGFGLRLQLQAGQALLAQGDGLATPGFSRKGPGRPGSPPEASHYYSHPHLAVQGRLRQGSREQAVQGLAWLDHEWSDTLMPAGAAGWDWLGMLLDDGSALTVFRLRQSVAPQADAGRAPAVWAGGSWRAGGAQAPVRRFQAHEVKMEPLDRPPAGAPVAVPARWRSPATGATYPLHWRLETPAGHFELVALMAAQEMDTAGTTGTVYWEGLSELREAGSGRRLGWGYLEMTGYAGRLRL</sequence>
<dbReference type="Pfam" id="PF17186">
    <property type="entry name" value="Lipocalin_9"/>
    <property type="match status" value="1"/>
</dbReference>
<dbReference type="Pfam" id="PF07143">
    <property type="entry name" value="CrtC"/>
    <property type="match status" value="1"/>
</dbReference>
<keyword evidence="4" id="KW-1185">Reference proteome</keyword>
<dbReference type="PANTHER" id="PTHR38591:SF1">
    <property type="entry name" value="BLL1000 PROTEIN"/>
    <property type="match status" value="1"/>
</dbReference>
<gene>
    <name evidence="3" type="ORF">G3A44_14060</name>
</gene>
<dbReference type="InterPro" id="IPR023374">
    <property type="entry name" value="AttH-like_dom_sf"/>
</dbReference>
<feature type="region of interest" description="Disordered" evidence="1">
    <location>
        <begin position="141"/>
        <end position="163"/>
    </location>
</feature>
<organism evidence="3 4">
    <name type="scientific">Ideonella livida</name>
    <dbReference type="NCBI Taxonomy" id="2707176"/>
    <lineage>
        <taxon>Bacteria</taxon>
        <taxon>Pseudomonadati</taxon>
        <taxon>Pseudomonadota</taxon>
        <taxon>Betaproteobacteria</taxon>
        <taxon>Burkholderiales</taxon>
        <taxon>Sphaerotilaceae</taxon>
        <taxon>Ideonella</taxon>
    </lineage>
</organism>
<evidence type="ECO:0000259" key="2">
    <source>
        <dbReference type="Pfam" id="PF07143"/>
    </source>
</evidence>
<proteinExistence type="predicted"/>
<dbReference type="PANTHER" id="PTHR38591">
    <property type="entry name" value="HYDROLASE"/>
    <property type="match status" value="1"/>
</dbReference>
<dbReference type="EMBL" id="JAAGOH010000016">
    <property type="protein sequence ID" value="NDY92309.1"/>
    <property type="molecule type" value="Genomic_DNA"/>
</dbReference>
<dbReference type="Gene3D" id="2.40.370.10">
    <property type="entry name" value="AttH-like domain"/>
    <property type="match status" value="2"/>
</dbReference>
<evidence type="ECO:0000313" key="4">
    <source>
        <dbReference type="Proteomes" id="UP000484255"/>
    </source>
</evidence>
<feature type="region of interest" description="Disordered" evidence="1">
    <location>
        <begin position="32"/>
        <end position="56"/>
    </location>
</feature>
<dbReference type="SUPFAM" id="SSF159245">
    <property type="entry name" value="AttH-like"/>
    <property type="match status" value="1"/>
</dbReference>
<feature type="region of interest" description="Disordered" evidence="1">
    <location>
        <begin position="230"/>
        <end position="252"/>
    </location>
</feature>
<dbReference type="Proteomes" id="UP000484255">
    <property type="component" value="Unassembled WGS sequence"/>
</dbReference>
<evidence type="ECO:0000313" key="3">
    <source>
        <dbReference type="EMBL" id="NDY92309.1"/>
    </source>
</evidence>
<dbReference type="RefSeq" id="WP_163458159.1">
    <property type="nucleotide sequence ID" value="NZ_JAAGOH010000016.1"/>
</dbReference>
<comment type="caution">
    <text evidence="3">The sequence shown here is derived from an EMBL/GenBank/DDBJ whole genome shotgun (WGS) entry which is preliminary data.</text>
</comment>
<protein>
    <submittedName>
        <fullName evidence="3">Carotenoid 1,2-hydratase</fullName>
    </submittedName>
</protein>
<dbReference type="AlphaFoldDB" id="A0A7C9PI14"/>
<dbReference type="InterPro" id="IPR010791">
    <property type="entry name" value="AttH_dom"/>
</dbReference>
<feature type="domain" description="AttH" evidence="2">
    <location>
        <begin position="74"/>
        <end position="287"/>
    </location>
</feature>